<reference evidence="1 2" key="2">
    <citation type="journal article" date="2019" name="G3 (Bethesda)">
        <title>Hybrid Assembly of the Genome of the Entomopathogenic Nematode Steinernema carpocapsae Identifies the X-Chromosome.</title>
        <authorList>
            <person name="Serra L."/>
            <person name="Macchietto M."/>
            <person name="Macias-Munoz A."/>
            <person name="McGill C.J."/>
            <person name="Rodriguez I.M."/>
            <person name="Rodriguez B."/>
            <person name="Murad R."/>
            <person name="Mortazavi A."/>
        </authorList>
    </citation>
    <scope>NUCLEOTIDE SEQUENCE [LARGE SCALE GENOMIC DNA]</scope>
    <source>
        <strain evidence="1 2">ALL</strain>
    </source>
</reference>
<evidence type="ECO:0000313" key="2">
    <source>
        <dbReference type="Proteomes" id="UP000298663"/>
    </source>
</evidence>
<name>A0A4U5N5P3_STECR</name>
<dbReference type="Proteomes" id="UP000298663">
    <property type="component" value="Unassembled WGS sequence"/>
</dbReference>
<gene>
    <name evidence="1" type="ORF">L596_018792</name>
</gene>
<dbReference type="AlphaFoldDB" id="A0A4U5N5P3"/>
<dbReference type="EMBL" id="AZBU02000005">
    <property type="protein sequence ID" value="TKR77897.1"/>
    <property type="molecule type" value="Genomic_DNA"/>
</dbReference>
<sequence>MSYLQFENHAPPATEAQSGSIGVVLGTRGCRVAHSSRAPVVCLRVISGLGNPQSHDGIFEVRLDLSFRGFPRNQKYAENALC</sequence>
<reference evidence="1 2" key="1">
    <citation type="journal article" date="2015" name="Genome Biol.">
        <title>Comparative genomics of Steinernema reveals deeply conserved gene regulatory networks.</title>
        <authorList>
            <person name="Dillman A.R."/>
            <person name="Macchietto M."/>
            <person name="Porter C.F."/>
            <person name="Rogers A."/>
            <person name="Williams B."/>
            <person name="Antoshechkin I."/>
            <person name="Lee M.M."/>
            <person name="Goodwin Z."/>
            <person name="Lu X."/>
            <person name="Lewis E.E."/>
            <person name="Goodrich-Blair H."/>
            <person name="Stock S.P."/>
            <person name="Adams B.J."/>
            <person name="Sternberg P.W."/>
            <person name="Mortazavi A."/>
        </authorList>
    </citation>
    <scope>NUCLEOTIDE SEQUENCE [LARGE SCALE GENOMIC DNA]</scope>
    <source>
        <strain evidence="1 2">ALL</strain>
    </source>
</reference>
<proteinExistence type="predicted"/>
<accession>A0A4U5N5P3</accession>
<comment type="caution">
    <text evidence="1">The sequence shown here is derived from an EMBL/GenBank/DDBJ whole genome shotgun (WGS) entry which is preliminary data.</text>
</comment>
<organism evidence="1 2">
    <name type="scientific">Steinernema carpocapsae</name>
    <name type="common">Entomopathogenic nematode</name>
    <dbReference type="NCBI Taxonomy" id="34508"/>
    <lineage>
        <taxon>Eukaryota</taxon>
        <taxon>Metazoa</taxon>
        <taxon>Ecdysozoa</taxon>
        <taxon>Nematoda</taxon>
        <taxon>Chromadorea</taxon>
        <taxon>Rhabditida</taxon>
        <taxon>Tylenchina</taxon>
        <taxon>Panagrolaimomorpha</taxon>
        <taxon>Strongyloidoidea</taxon>
        <taxon>Steinernematidae</taxon>
        <taxon>Steinernema</taxon>
    </lineage>
</organism>
<evidence type="ECO:0000313" key="1">
    <source>
        <dbReference type="EMBL" id="TKR77897.1"/>
    </source>
</evidence>
<protein>
    <submittedName>
        <fullName evidence="1">Uncharacterized protein</fullName>
    </submittedName>
</protein>
<keyword evidence="2" id="KW-1185">Reference proteome</keyword>